<dbReference type="Gene3D" id="3.30.565.10">
    <property type="entry name" value="Histidine kinase-like ATPase, C-terminal domain"/>
    <property type="match status" value="1"/>
</dbReference>
<evidence type="ECO:0000256" key="9">
    <source>
        <dbReference type="SAM" id="Phobius"/>
    </source>
</evidence>
<comment type="catalytic activity">
    <reaction evidence="1">
        <text>ATP + protein L-histidine = ADP + protein N-phospho-L-histidine.</text>
        <dbReference type="EC" id="2.7.13.3"/>
    </reaction>
</comment>
<protein>
    <recommendedName>
        <fullName evidence="2">histidine kinase</fullName>
        <ecNumber evidence="2">2.7.13.3</ecNumber>
    </recommendedName>
</protein>
<feature type="transmembrane region" description="Helical" evidence="9">
    <location>
        <begin position="78"/>
        <end position="95"/>
    </location>
</feature>
<dbReference type="PANTHER" id="PTHR24421">
    <property type="entry name" value="NITRATE/NITRITE SENSOR PROTEIN NARX-RELATED"/>
    <property type="match status" value="1"/>
</dbReference>
<dbReference type="InterPro" id="IPR011712">
    <property type="entry name" value="Sig_transdc_His_kin_sub3_dim/P"/>
</dbReference>
<evidence type="ECO:0000256" key="6">
    <source>
        <dbReference type="ARBA" id="ARBA00022777"/>
    </source>
</evidence>
<dbReference type="Pfam" id="PF07730">
    <property type="entry name" value="HisKA_3"/>
    <property type="match status" value="1"/>
</dbReference>
<organism evidence="11 12">
    <name type="scientific">Actinophytocola oryzae</name>
    <dbReference type="NCBI Taxonomy" id="502181"/>
    <lineage>
        <taxon>Bacteria</taxon>
        <taxon>Bacillati</taxon>
        <taxon>Actinomycetota</taxon>
        <taxon>Actinomycetes</taxon>
        <taxon>Pseudonocardiales</taxon>
        <taxon>Pseudonocardiaceae</taxon>
    </lineage>
</organism>
<dbReference type="InterPro" id="IPR036890">
    <property type="entry name" value="HATPase_C_sf"/>
</dbReference>
<dbReference type="GO" id="GO:0005524">
    <property type="term" value="F:ATP binding"/>
    <property type="evidence" value="ECO:0007669"/>
    <property type="project" value="UniProtKB-KW"/>
</dbReference>
<dbReference type="EMBL" id="SOCP01000004">
    <property type="protein sequence ID" value="TDV54252.1"/>
    <property type="molecule type" value="Genomic_DNA"/>
</dbReference>
<evidence type="ECO:0000313" key="11">
    <source>
        <dbReference type="EMBL" id="TDV54252.1"/>
    </source>
</evidence>
<evidence type="ECO:0000313" key="12">
    <source>
        <dbReference type="Proteomes" id="UP000294927"/>
    </source>
</evidence>
<keyword evidence="9" id="KW-0472">Membrane</keyword>
<gene>
    <name evidence="11" type="ORF">CLV71_104723</name>
</gene>
<evidence type="ECO:0000256" key="5">
    <source>
        <dbReference type="ARBA" id="ARBA00022741"/>
    </source>
</evidence>
<evidence type="ECO:0000259" key="10">
    <source>
        <dbReference type="SMART" id="SM00387"/>
    </source>
</evidence>
<dbReference type="SUPFAM" id="SSF55874">
    <property type="entry name" value="ATPase domain of HSP90 chaperone/DNA topoisomerase II/histidine kinase"/>
    <property type="match status" value="1"/>
</dbReference>
<feature type="transmembrane region" description="Helical" evidence="9">
    <location>
        <begin position="52"/>
        <end position="71"/>
    </location>
</feature>
<keyword evidence="9" id="KW-1133">Transmembrane helix</keyword>
<dbReference type="CDD" id="cd16917">
    <property type="entry name" value="HATPase_UhpB-NarQ-NarX-like"/>
    <property type="match status" value="1"/>
</dbReference>
<evidence type="ECO:0000256" key="1">
    <source>
        <dbReference type="ARBA" id="ARBA00000085"/>
    </source>
</evidence>
<dbReference type="Pfam" id="PF02518">
    <property type="entry name" value="HATPase_c"/>
    <property type="match status" value="1"/>
</dbReference>
<keyword evidence="7" id="KW-0067">ATP-binding</keyword>
<dbReference type="Proteomes" id="UP000294927">
    <property type="component" value="Unassembled WGS sequence"/>
</dbReference>
<dbReference type="InterPro" id="IPR003594">
    <property type="entry name" value="HATPase_dom"/>
</dbReference>
<reference evidence="11 12" key="1">
    <citation type="submission" date="2019-03" db="EMBL/GenBank/DDBJ databases">
        <title>Genomic Encyclopedia of Archaeal and Bacterial Type Strains, Phase II (KMG-II): from individual species to whole genera.</title>
        <authorList>
            <person name="Goeker M."/>
        </authorList>
    </citation>
    <scope>NUCLEOTIDE SEQUENCE [LARGE SCALE GENOMIC DNA]</scope>
    <source>
        <strain evidence="11 12">DSM 45499</strain>
    </source>
</reference>
<dbReference type="EC" id="2.7.13.3" evidence="2"/>
<proteinExistence type="predicted"/>
<comment type="caution">
    <text evidence="11">The sequence shown here is derived from an EMBL/GenBank/DDBJ whole genome shotgun (WGS) entry which is preliminary data.</text>
</comment>
<keyword evidence="4" id="KW-0808">Transferase</keyword>
<keyword evidence="12" id="KW-1185">Reference proteome</keyword>
<evidence type="ECO:0000256" key="2">
    <source>
        <dbReference type="ARBA" id="ARBA00012438"/>
    </source>
</evidence>
<keyword evidence="9" id="KW-0812">Transmembrane</keyword>
<dbReference type="GO" id="GO:0000155">
    <property type="term" value="F:phosphorelay sensor kinase activity"/>
    <property type="evidence" value="ECO:0007669"/>
    <property type="project" value="InterPro"/>
</dbReference>
<evidence type="ECO:0000256" key="7">
    <source>
        <dbReference type="ARBA" id="ARBA00022840"/>
    </source>
</evidence>
<evidence type="ECO:0000256" key="8">
    <source>
        <dbReference type="ARBA" id="ARBA00023012"/>
    </source>
</evidence>
<dbReference type="GO" id="GO:0046983">
    <property type="term" value="F:protein dimerization activity"/>
    <property type="evidence" value="ECO:0007669"/>
    <property type="project" value="InterPro"/>
</dbReference>
<evidence type="ECO:0000256" key="3">
    <source>
        <dbReference type="ARBA" id="ARBA00022553"/>
    </source>
</evidence>
<dbReference type="AlphaFoldDB" id="A0A4R7VWI1"/>
<sequence length="396" mass="41628">MLVSMPAKLSAAARWRAVSTLPWQRLAGVGALTAVLALGLHTVPGAWSRGTGTPLALTVIAVVVCAAVVLTRPSPGRAPVPLPVLSALFVVMLAGSTTLAWFAPTGPGFLTGLVTAGAATRFPQRLGRIAVAVTLLSLACAGFLGAHLPLATVAVNVLGAAAFYRVGLFAARLRARTDQAEHLLAELEQSRAAQLHAATLAERQRLAREMHDVLAHSLSGLLLHLEGAKLLAADESVDPRLRDTVDRAHHLANSGLREARQAIGTLRDEDLPGPERLPFLVDRFREDTGIPAELAVTGTPRRLTAQARLTLFRVAQEAMTNAAKHAAPSRIDVRLGYDPDGTRLTVRDYGGTAPADAGADDGYGITGMRERAELLGGTLSAGPTDSGFLVTLWLPT</sequence>
<keyword evidence="8" id="KW-0902">Two-component regulatory system</keyword>
<keyword evidence="3" id="KW-0597">Phosphoprotein</keyword>
<name>A0A4R7VWI1_9PSEU</name>
<dbReference type="InterPro" id="IPR050482">
    <property type="entry name" value="Sensor_HK_TwoCompSys"/>
</dbReference>
<feature type="domain" description="Histidine kinase/HSP90-like ATPase" evidence="10">
    <location>
        <begin position="306"/>
        <end position="396"/>
    </location>
</feature>
<dbReference type="Gene3D" id="1.20.5.1930">
    <property type="match status" value="1"/>
</dbReference>
<dbReference type="PANTHER" id="PTHR24421:SF10">
    <property type="entry name" value="NITRATE_NITRITE SENSOR PROTEIN NARQ"/>
    <property type="match status" value="1"/>
</dbReference>
<keyword evidence="6 11" id="KW-0418">Kinase</keyword>
<evidence type="ECO:0000256" key="4">
    <source>
        <dbReference type="ARBA" id="ARBA00022679"/>
    </source>
</evidence>
<feature type="transmembrane region" description="Helical" evidence="9">
    <location>
        <begin position="150"/>
        <end position="171"/>
    </location>
</feature>
<dbReference type="SMART" id="SM00387">
    <property type="entry name" value="HATPase_c"/>
    <property type="match status" value="1"/>
</dbReference>
<dbReference type="GO" id="GO:0016020">
    <property type="term" value="C:membrane"/>
    <property type="evidence" value="ECO:0007669"/>
    <property type="project" value="InterPro"/>
</dbReference>
<keyword evidence="5" id="KW-0547">Nucleotide-binding</keyword>
<accession>A0A4R7VWI1</accession>